<proteinExistence type="predicted"/>
<keyword evidence="1" id="KW-0378">Hydrolase</keyword>
<name>A0ACA9Y6L9_9ASCO</name>
<keyword evidence="1" id="KW-0540">Nuclease</keyword>
<accession>A0ACA9Y6L9</accession>
<sequence>MGSSHSNAYSPYFPFNSHPAVIFIAMSNLDSELSATTTKLTISHEESALQSDDDSDSNTIGENSNALNSHAEAIKRRRSSAASVSSNPVPKKIHKKKLEKSLGKPRIQVNEENYHVSDYRDLILSIFTGVKSAGRKIEVLYGDNISKIVYVLADKIVPEDFKSSVTESKDIVIESPFEFINENFDKISYITNPGSKSMLHPVLDTLTNIRLNKKEVQVALQSSKTNKITINDLSLTPNALKWNGYPIHSSIEELVTVTRDSMDRFGTSKTVSEDEWVETVETDDDKHIYAMDCEFCLGNNGHVLTRISIVDFSGSTLYDTYVKPSTEIIDYLTKFSGITQEKLENVTTTLADVQQKVIEIIHKQDIIIGHSLESDLNVIKIRHPNIVDTSLCYHSVRGPPYKPGLKYLAKLHLGKSIQEGETSGEGHSSVEDALTCLELVKMKILNGQLFGEQVKNDSIFKRIDHHRRLKGKQPIKSLIIDRRYQNSQNETVRTVGVCSDEEALEALGLGKEDYDISIVSLYDNDKLSTNLDKIYQSLPSNSLFIISNLPPTEQVNLLQRQKNDFKKFKGQLEEWEGDVWDFDKEVMLKQEVQSSRRGVSFIKIKD</sequence>
<organism evidence="1 2">
    <name type="scientific">[Candida] jaroonii</name>
    <dbReference type="NCBI Taxonomy" id="467808"/>
    <lineage>
        <taxon>Eukaryota</taxon>
        <taxon>Fungi</taxon>
        <taxon>Dikarya</taxon>
        <taxon>Ascomycota</taxon>
        <taxon>Saccharomycotina</taxon>
        <taxon>Pichiomycetes</taxon>
        <taxon>Debaryomycetaceae</taxon>
        <taxon>Yamadazyma</taxon>
    </lineage>
</organism>
<reference evidence="1" key="1">
    <citation type="submission" date="2022-06" db="EMBL/GenBank/DDBJ databases">
        <authorList>
            <person name="Legras J.-L."/>
            <person name="Devillers H."/>
            <person name="Grondin C."/>
        </authorList>
    </citation>
    <scope>NUCLEOTIDE SEQUENCE</scope>
    <source>
        <strain evidence="1">CLIB 1444</strain>
    </source>
</reference>
<comment type="caution">
    <text evidence="1">The sequence shown here is derived from an EMBL/GenBank/DDBJ whole genome shotgun (WGS) entry which is preliminary data.</text>
</comment>
<protein>
    <submittedName>
        <fullName evidence="1">RNA exonuclease 1</fullName>
    </submittedName>
</protein>
<evidence type="ECO:0000313" key="1">
    <source>
        <dbReference type="EMBL" id="CAH6720673.1"/>
    </source>
</evidence>
<dbReference type="Proteomes" id="UP001152531">
    <property type="component" value="Unassembled WGS sequence"/>
</dbReference>
<keyword evidence="2" id="KW-1185">Reference proteome</keyword>
<keyword evidence="1" id="KW-0269">Exonuclease</keyword>
<dbReference type="EMBL" id="CALSDN010000004">
    <property type="protein sequence ID" value="CAH6720673.1"/>
    <property type="molecule type" value="Genomic_DNA"/>
</dbReference>
<evidence type="ECO:0000313" key="2">
    <source>
        <dbReference type="Proteomes" id="UP001152531"/>
    </source>
</evidence>
<gene>
    <name evidence="1" type="ORF">CLIB1444_04S05358</name>
</gene>